<dbReference type="InterPro" id="IPR022398">
    <property type="entry name" value="Peptidase_S8_His-AS"/>
</dbReference>
<evidence type="ECO:0000259" key="7">
    <source>
        <dbReference type="Pfam" id="PF00082"/>
    </source>
</evidence>
<feature type="chain" id="PRO_5047176602" evidence="6">
    <location>
        <begin position="23"/>
        <end position="1801"/>
    </location>
</feature>
<dbReference type="Pfam" id="PF21471">
    <property type="entry name" value="Reelin_subrepeat-B"/>
    <property type="match status" value="1"/>
</dbReference>
<dbReference type="SUPFAM" id="SSF52743">
    <property type="entry name" value="Subtilisin-like"/>
    <property type="match status" value="1"/>
</dbReference>
<dbReference type="InterPro" id="IPR015500">
    <property type="entry name" value="Peptidase_S8_subtilisin-rel"/>
</dbReference>
<evidence type="ECO:0000256" key="4">
    <source>
        <dbReference type="ARBA" id="ARBA00022825"/>
    </source>
</evidence>
<dbReference type="EMBL" id="JAQGEF010000013">
    <property type="protein sequence ID" value="MDA3615472.1"/>
    <property type="molecule type" value="Genomic_DNA"/>
</dbReference>
<dbReference type="InterPro" id="IPR007280">
    <property type="entry name" value="Peptidase_C_arc/bac"/>
</dbReference>
<sequence length="1801" mass="199134">MNFNFKYILAFLCLLVPSALKSQQLTFQKRDTGKFQLITLPNDSSFNKRINWNGEYFFLLKTKNNTPPAYGDAIKIYQKTDNDLYFVKSALAPATLLKLNNTVSEVYEVNPEEKISKALISGKYEKAEVKQPGKLKLSVTFFTGVNTEVIESWFKDNHIPYELINNSDQLLLYEIEANGSQLTSISGLPVVSFINESRKDFVLNEKSKIIHNATSAGRAIVDGGFGLKGEGIIVGVGDDGAGLSHVDLKNRVISYAGGIVNNHGSHVTGTIAGGGLRSKDREGYAPKAKVINQFFSGVLKNAKEYVDRYGMVLTNNSYGNANGDCLTNGQYDSYSALVDNLAFERDELLNIFAVGNSGDMSCTPFPQRYNTILAGYQTSKNGLAVGNLWHTFSAAPTSSTGPTTDGRLKPEVIAIGVLSSTLTDDAYDVYFGTSMAAPATTGQAALLIEQYRKKYNTNPKSGLIKALIMNGAKDIGNYGPDYIYGYGVVNFDNSIRMLNDEHFKTNSIQNNEVQTYSVTVPANAAFLKAMIYWHDPVASILSAKKLINDLDIEVVYPDGTTIEYPLVLDGNYGSVTATALPGVDRVNNSEQITIKTPQPGTYTIRVKGYNIQQGLSQQYFMVYDFVPKELRITSPKRAETWSITNIDENYIFVYGIVVNWFDEGYPDGDTYKLEYTTNNGSTWNSIISNLAGTLRHYGWKPPAAENGKTARLRITRNNANIVAVSDTFLILERLGFTVPSAGSCHGAQLVTWPVTSGIDSVEIIMVKNDSVVPVKRIKYNNAAGNYMIYGLNKDSTYFIGARSVKNNQVGHYNTLVRIRPNSTSCTSELSKSDLAVIDIPEPSNGRELTSSSLATKDYLRVLIKNNTNTVIPAGSYKVKYSINGGTLIEEPGKQINSLDTLSHIFYGLNFSAPNTSYEIKAIVENTAKVDIAPINDTLIRVVKNLPNPNLMSALVSNNLIYEGFETAAKNVYQGAQFGMAGIERWDLTTTTVNGQARSDLPASLSVAGIKSLALENVSMLNGANSNNLVGTFNLDGVNSFNNIRLDFKYKYHGVYQNQDFVSNVGVRGDDKKNWVNVFNITDNLTLKPGEWHQSPSIDILNAIKTASPVQALSTSTQLRFIQGSLLGISDNTNFAGISFDDIRLYQAVNDVELVEISSPKTINCGLTSTTNVTVVIRNTMNYAVTNFTLRYAVNNGPLITEAFNTTIPANSSRSYTFTSKANLAAFGKHSLECEVITADDNVSINNKKKIEVINQPLISSFPFINNFETDNGQFIESGINSSWQWGVPASNFLQNAASSAKVWKTNLTGFYNNGESSSIMSPCFNLGVTANPKLSFSYISNIEDCSSQQAICDYVALQYSLDGINWTTAGSYNQDNNLYDGTENLWYKQNSNAWKTATAPLPNLNNLRFRFAINTDEATAFDGFALDNVYIYDDTKTIEDKVGTTTITANVDGSQIVNFISPDNKYVVQLDPQGQDLGLTEVNLYKRSGAVANFGGQYLFNRSFTIKPANRSILGNDVRVRLYLTNAEMKEMQAASGCVDCSFPLDYTKLGITKFSSVNRSVEDNNLNNNAGGIYEYISPNQLTALPFQNGFYFDFDINTFSEFWFNDGKDSNIPLNNKWVLLDLVRKTPDVVLLKWTPSSQLNVLNYTIEYTNTGNGFATGNFTSVMVPVQSIMNYQHELNLLNGNGVYYFRIKQNFINEPAIYSPVKTIFIDGSSHLFSAFPNPVNQQFIHLQFNNDKAFNAVIRIVDVTGKVVYTERSIITAFQRKTILFNRIPISAGMYNIQVFDGVKWYSKPVLKH</sequence>
<dbReference type="InterPro" id="IPR008979">
    <property type="entry name" value="Galactose-bd-like_sf"/>
</dbReference>
<evidence type="ECO:0000313" key="10">
    <source>
        <dbReference type="Proteomes" id="UP001210231"/>
    </source>
</evidence>
<dbReference type="Gene3D" id="2.60.120.380">
    <property type="match status" value="1"/>
</dbReference>
<dbReference type="PANTHER" id="PTHR43399:SF4">
    <property type="entry name" value="CELL WALL-ASSOCIATED PROTEASE"/>
    <property type="match status" value="1"/>
</dbReference>
<evidence type="ECO:0000256" key="3">
    <source>
        <dbReference type="ARBA" id="ARBA00022801"/>
    </source>
</evidence>
<proteinExistence type="inferred from homology"/>
<reference evidence="9 10" key="1">
    <citation type="submission" date="2022-12" db="EMBL/GenBank/DDBJ databases">
        <title>Chitinophagaceae gen. sp. nov., a new member of the family Chitinophagaceae, isolated from soil in a chemical factory.</title>
        <authorList>
            <person name="Ke Z."/>
        </authorList>
    </citation>
    <scope>NUCLEOTIDE SEQUENCE [LARGE SCALE GENOMIC DNA]</scope>
    <source>
        <strain evidence="9 10">LY-5</strain>
    </source>
</reference>
<dbReference type="Proteomes" id="UP001210231">
    <property type="component" value="Unassembled WGS sequence"/>
</dbReference>
<dbReference type="Gene3D" id="2.60.120.260">
    <property type="entry name" value="Galactose-binding domain-like"/>
    <property type="match status" value="1"/>
</dbReference>
<name>A0ABT4UKT7_9BACT</name>
<gene>
    <name evidence="9" type="ORF">O3P16_11685</name>
</gene>
<dbReference type="PROSITE" id="PS00138">
    <property type="entry name" value="SUBTILASE_SER"/>
    <property type="match status" value="1"/>
</dbReference>
<keyword evidence="3 5" id="KW-0378">Hydrolase</keyword>
<dbReference type="Pfam" id="PF00082">
    <property type="entry name" value="Peptidase_S8"/>
    <property type="match status" value="1"/>
</dbReference>
<dbReference type="InterPro" id="IPR049419">
    <property type="entry name" value="Reelin_subrepeat-B"/>
</dbReference>
<keyword evidence="2 5" id="KW-0645">Protease</keyword>
<dbReference type="SUPFAM" id="SSF49785">
    <property type="entry name" value="Galactose-binding domain-like"/>
    <property type="match status" value="1"/>
</dbReference>
<comment type="caution">
    <text evidence="9">The sequence shown here is derived from an EMBL/GenBank/DDBJ whole genome shotgun (WGS) entry which is preliminary data.</text>
</comment>
<dbReference type="InterPro" id="IPR036852">
    <property type="entry name" value="Peptidase_S8/S53_dom_sf"/>
</dbReference>
<dbReference type="InterPro" id="IPR013783">
    <property type="entry name" value="Ig-like_fold"/>
</dbReference>
<keyword evidence="6" id="KW-0732">Signal</keyword>
<dbReference type="InterPro" id="IPR000209">
    <property type="entry name" value="Peptidase_S8/S53_dom"/>
</dbReference>
<feature type="domain" description="Peptidase C-terminal archaeal/bacterial" evidence="8">
    <location>
        <begin position="513"/>
        <end position="608"/>
    </location>
</feature>
<dbReference type="PROSITE" id="PS51892">
    <property type="entry name" value="SUBTILASE"/>
    <property type="match status" value="1"/>
</dbReference>
<organism evidence="9 10">
    <name type="scientific">Polluticaenibacter yanchengensis</name>
    <dbReference type="NCBI Taxonomy" id="3014562"/>
    <lineage>
        <taxon>Bacteria</taxon>
        <taxon>Pseudomonadati</taxon>
        <taxon>Bacteroidota</taxon>
        <taxon>Chitinophagia</taxon>
        <taxon>Chitinophagales</taxon>
        <taxon>Chitinophagaceae</taxon>
        <taxon>Polluticaenibacter</taxon>
    </lineage>
</organism>
<dbReference type="NCBIfam" id="TIGR04183">
    <property type="entry name" value="Por_Secre_tail"/>
    <property type="match status" value="1"/>
</dbReference>
<feature type="active site" description="Charge relay system" evidence="5">
    <location>
        <position position="263"/>
    </location>
</feature>
<dbReference type="InterPro" id="IPR051048">
    <property type="entry name" value="Peptidase_S8/S53_subtilisin"/>
</dbReference>
<accession>A0ABT4UKT7</accession>
<keyword evidence="4 5" id="KW-0720">Serine protease</keyword>
<evidence type="ECO:0000259" key="8">
    <source>
        <dbReference type="Pfam" id="PF04151"/>
    </source>
</evidence>
<evidence type="ECO:0000256" key="6">
    <source>
        <dbReference type="SAM" id="SignalP"/>
    </source>
</evidence>
<dbReference type="Gene3D" id="3.40.50.200">
    <property type="entry name" value="Peptidase S8/S53 domain"/>
    <property type="match status" value="1"/>
</dbReference>
<feature type="active site" description="Charge relay system" evidence="5">
    <location>
        <position position="238"/>
    </location>
</feature>
<comment type="similarity">
    <text evidence="1 5">Belongs to the peptidase S8 family.</text>
</comment>
<dbReference type="Pfam" id="PF04151">
    <property type="entry name" value="PPC"/>
    <property type="match status" value="1"/>
</dbReference>
<evidence type="ECO:0000313" key="9">
    <source>
        <dbReference type="EMBL" id="MDA3615472.1"/>
    </source>
</evidence>
<feature type="active site" description="Charge relay system" evidence="5">
    <location>
        <position position="434"/>
    </location>
</feature>
<dbReference type="InterPro" id="IPR023828">
    <property type="entry name" value="Peptidase_S8_Ser-AS"/>
</dbReference>
<dbReference type="Gene3D" id="2.60.40.10">
    <property type="entry name" value="Immunoglobulins"/>
    <property type="match status" value="1"/>
</dbReference>
<evidence type="ECO:0000256" key="5">
    <source>
        <dbReference type="PROSITE-ProRule" id="PRU01240"/>
    </source>
</evidence>
<keyword evidence="10" id="KW-1185">Reference proteome</keyword>
<feature type="domain" description="Peptidase S8/S53" evidence="7">
    <location>
        <begin position="229"/>
        <end position="487"/>
    </location>
</feature>
<evidence type="ECO:0000256" key="1">
    <source>
        <dbReference type="ARBA" id="ARBA00011073"/>
    </source>
</evidence>
<dbReference type="PANTHER" id="PTHR43399">
    <property type="entry name" value="SUBTILISIN-RELATED"/>
    <property type="match status" value="1"/>
</dbReference>
<feature type="signal peptide" evidence="6">
    <location>
        <begin position="1"/>
        <end position="22"/>
    </location>
</feature>
<dbReference type="PRINTS" id="PR00723">
    <property type="entry name" value="SUBTILISIN"/>
</dbReference>
<dbReference type="InterPro" id="IPR026444">
    <property type="entry name" value="Secre_tail"/>
</dbReference>
<dbReference type="RefSeq" id="WP_407031798.1">
    <property type="nucleotide sequence ID" value="NZ_JAQGEF010000013.1"/>
</dbReference>
<dbReference type="PROSITE" id="PS00137">
    <property type="entry name" value="SUBTILASE_HIS"/>
    <property type="match status" value="1"/>
</dbReference>
<evidence type="ECO:0000256" key="2">
    <source>
        <dbReference type="ARBA" id="ARBA00022670"/>
    </source>
</evidence>
<protein>
    <submittedName>
        <fullName evidence="9">S8 family serine peptidase</fullName>
    </submittedName>
</protein>